<feature type="transmembrane region" description="Helical" evidence="2">
    <location>
        <begin position="101"/>
        <end position="119"/>
    </location>
</feature>
<keyword evidence="2" id="KW-1133">Transmembrane helix</keyword>
<feature type="compositionally biased region" description="Low complexity" evidence="1">
    <location>
        <begin position="7"/>
        <end position="24"/>
    </location>
</feature>
<evidence type="ECO:0000256" key="2">
    <source>
        <dbReference type="SAM" id="Phobius"/>
    </source>
</evidence>
<comment type="caution">
    <text evidence="3">The sequence shown here is derived from an EMBL/GenBank/DDBJ whole genome shotgun (WGS) entry which is preliminary data.</text>
</comment>
<gene>
    <name evidence="3" type="ORF">FHS42_003936</name>
</gene>
<dbReference type="AlphaFoldDB" id="A0A7W9QB33"/>
<evidence type="ECO:0000256" key="1">
    <source>
        <dbReference type="SAM" id="MobiDB-lite"/>
    </source>
</evidence>
<dbReference type="EMBL" id="JACHJL010000009">
    <property type="protein sequence ID" value="MBB5936859.1"/>
    <property type="molecule type" value="Genomic_DNA"/>
</dbReference>
<feature type="transmembrane region" description="Helical" evidence="2">
    <location>
        <begin position="154"/>
        <end position="172"/>
    </location>
</feature>
<name>A0A7W9QB33_9ACTN</name>
<keyword evidence="4" id="KW-1185">Reference proteome</keyword>
<feature type="transmembrane region" description="Helical" evidence="2">
    <location>
        <begin position="77"/>
        <end position="95"/>
    </location>
</feature>
<keyword evidence="2" id="KW-0472">Membrane</keyword>
<protein>
    <submittedName>
        <fullName evidence="3">Uncharacterized protein</fullName>
    </submittedName>
</protein>
<keyword evidence="2" id="KW-0812">Transmembrane</keyword>
<dbReference type="RefSeq" id="WP_184573401.1">
    <property type="nucleotide sequence ID" value="NZ_JACHJL010000009.1"/>
</dbReference>
<proteinExistence type="predicted"/>
<accession>A0A7W9QB33</accession>
<feature type="region of interest" description="Disordered" evidence="1">
    <location>
        <begin position="1"/>
        <end position="27"/>
    </location>
</feature>
<evidence type="ECO:0000313" key="3">
    <source>
        <dbReference type="EMBL" id="MBB5936859.1"/>
    </source>
</evidence>
<organism evidence="3 4">
    <name type="scientific">Streptomyces zagrosensis</name>
    <dbReference type="NCBI Taxonomy" id="1042984"/>
    <lineage>
        <taxon>Bacteria</taxon>
        <taxon>Bacillati</taxon>
        <taxon>Actinomycetota</taxon>
        <taxon>Actinomycetes</taxon>
        <taxon>Kitasatosporales</taxon>
        <taxon>Streptomycetaceae</taxon>
        <taxon>Streptomyces</taxon>
    </lineage>
</organism>
<sequence length="180" mass="18702">MPGPEHPAYGPTSPSSPGAASPEGHTPHFGAGPAQGYYAPQYGTQPHVHPLHYPGIPPGQGGYLPQQMPGIVRAAQVLLFVGAGFFVLVSILAGAHDGARTAGAVFSIGLFWYAGAICAFRFGKGGHGTKVTAIVFTSIAIAASLSAMREYHTGPAAIAAIVTVVLLSQRTTSQWFRRPR</sequence>
<dbReference type="Proteomes" id="UP000588098">
    <property type="component" value="Unassembled WGS sequence"/>
</dbReference>
<evidence type="ECO:0000313" key="4">
    <source>
        <dbReference type="Proteomes" id="UP000588098"/>
    </source>
</evidence>
<reference evidence="3 4" key="1">
    <citation type="submission" date="2020-08" db="EMBL/GenBank/DDBJ databases">
        <title>Genomic Encyclopedia of Type Strains, Phase III (KMG-III): the genomes of soil and plant-associated and newly described type strains.</title>
        <authorList>
            <person name="Whitman W."/>
        </authorList>
    </citation>
    <scope>NUCLEOTIDE SEQUENCE [LARGE SCALE GENOMIC DNA]</scope>
    <source>
        <strain evidence="3 4">CECT 8305</strain>
    </source>
</reference>